<proteinExistence type="predicted"/>
<evidence type="ECO:0000256" key="1">
    <source>
        <dbReference type="SAM" id="MobiDB-lite"/>
    </source>
</evidence>
<dbReference type="EMBL" id="JAOB01000022">
    <property type="protein sequence ID" value="EUA65971.1"/>
    <property type="molecule type" value="Genomic_DNA"/>
</dbReference>
<feature type="region of interest" description="Disordered" evidence="1">
    <location>
        <begin position="13"/>
        <end position="51"/>
    </location>
</feature>
<accession>X8DD27</accession>
<name>X8DD27_MYCXE</name>
<reference evidence="2" key="1">
    <citation type="submission" date="2014-01" db="EMBL/GenBank/DDBJ databases">
        <authorList>
            <person name="Brown-Elliot B."/>
            <person name="Wallace R."/>
            <person name="Lenaerts A."/>
            <person name="Ordway D."/>
            <person name="DeGroote M.A."/>
            <person name="Parker T."/>
            <person name="Sizemore C."/>
            <person name="Tallon L.J."/>
            <person name="Sadzewicz L.K."/>
            <person name="Sengamalay N."/>
            <person name="Fraser C.M."/>
            <person name="Hine E."/>
            <person name="Shefchek K.A."/>
            <person name="Das S.P."/>
            <person name="Tettelin H."/>
        </authorList>
    </citation>
    <scope>NUCLEOTIDE SEQUENCE [LARGE SCALE GENOMIC DNA]</scope>
    <source>
        <strain evidence="2">4042</strain>
    </source>
</reference>
<feature type="compositionally biased region" description="Low complexity" evidence="1">
    <location>
        <begin position="21"/>
        <end position="41"/>
    </location>
</feature>
<gene>
    <name evidence="2" type="ORF">I553_3990</name>
</gene>
<evidence type="ECO:0000313" key="2">
    <source>
        <dbReference type="EMBL" id="EUA65971.1"/>
    </source>
</evidence>
<comment type="caution">
    <text evidence="2">The sequence shown here is derived from an EMBL/GenBank/DDBJ whole genome shotgun (WGS) entry which is preliminary data.</text>
</comment>
<sequence>MCSADLLEDRRPHQPAACCTATRSPRSPPASRCPRCSTPRRPGTEAEAAQPFTRATGCITAARPLGGLPAVAYLHRTPGRRGGLRGGAAADRASDCTDTEVRGTLTLVCPHGWVGPGQLPVTLRPGEYRKPTWP</sequence>
<dbReference type="PATRIC" id="fig|1299334.3.peg.2054"/>
<dbReference type="AlphaFoldDB" id="X8DD27"/>
<organism evidence="2">
    <name type="scientific">Mycobacterium xenopi 4042</name>
    <dbReference type="NCBI Taxonomy" id="1299334"/>
    <lineage>
        <taxon>Bacteria</taxon>
        <taxon>Bacillati</taxon>
        <taxon>Actinomycetota</taxon>
        <taxon>Actinomycetes</taxon>
        <taxon>Mycobacteriales</taxon>
        <taxon>Mycobacteriaceae</taxon>
        <taxon>Mycobacterium</taxon>
    </lineage>
</organism>
<protein>
    <submittedName>
        <fullName evidence="2">Putative alpha-mannosidase</fullName>
    </submittedName>
</protein>